<reference evidence="3 4" key="1">
    <citation type="submission" date="2016-06" db="EMBL/GenBank/DDBJ databases">
        <authorList>
            <person name="Kjaerup R.B."/>
            <person name="Dalgaard T.S."/>
            <person name="Juul-Madsen H.R."/>
        </authorList>
    </citation>
    <scope>NUCLEOTIDE SEQUENCE [LARGE SCALE GENOMIC DNA]</scope>
    <source>
        <strain evidence="3 4">DSM 45097</strain>
    </source>
</reference>
<evidence type="ECO:0000259" key="2">
    <source>
        <dbReference type="Pfam" id="PF08327"/>
    </source>
</evidence>
<dbReference type="InterPro" id="IPR023393">
    <property type="entry name" value="START-like_dom_sf"/>
</dbReference>
<dbReference type="EMBL" id="LT607751">
    <property type="protein sequence ID" value="SCG63932.1"/>
    <property type="molecule type" value="Genomic_DNA"/>
</dbReference>
<dbReference type="AlphaFoldDB" id="A0A1C5J027"/>
<evidence type="ECO:0000256" key="1">
    <source>
        <dbReference type="ARBA" id="ARBA00006817"/>
    </source>
</evidence>
<evidence type="ECO:0000313" key="4">
    <source>
        <dbReference type="Proteomes" id="UP000198210"/>
    </source>
</evidence>
<dbReference type="Pfam" id="PF08327">
    <property type="entry name" value="AHSA1"/>
    <property type="match status" value="1"/>
</dbReference>
<organism evidence="3 4">
    <name type="scientific">Micromonospora siamensis</name>
    <dbReference type="NCBI Taxonomy" id="299152"/>
    <lineage>
        <taxon>Bacteria</taxon>
        <taxon>Bacillati</taxon>
        <taxon>Actinomycetota</taxon>
        <taxon>Actinomycetes</taxon>
        <taxon>Micromonosporales</taxon>
        <taxon>Micromonosporaceae</taxon>
        <taxon>Micromonospora</taxon>
    </lineage>
</organism>
<comment type="similarity">
    <text evidence="1">Belongs to the AHA1 family.</text>
</comment>
<name>A0A1C5J027_9ACTN</name>
<feature type="domain" description="Activator of Hsp90 ATPase homologue 1/2-like C-terminal" evidence="2">
    <location>
        <begin position="35"/>
        <end position="147"/>
    </location>
</feature>
<dbReference type="RefSeq" id="WP_088971893.1">
    <property type="nucleotide sequence ID" value="NZ_JBHLYF010000005.1"/>
</dbReference>
<sequence>MTDVTHEIDEVRRTVGSRALEAGQARVLTIARTYDTTPEDLWDACTNAERIPRWFLPVSGDLRLGGRYQFEGNAGGVVERCDPPKSFAATWEMGGDVSWVEVRIVPVDAGRTRFELEHVAHVDDERWVQFGPGAVGIGWEMGLFGLANHLRGSGITPEQAAEWMATEEARRFITLSSERWVAADVADGTDEEAARAAGARTTAAYTGQPVE</sequence>
<keyword evidence="4" id="KW-1185">Reference proteome</keyword>
<dbReference type="SUPFAM" id="SSF55961">
    <property type="entry name" value="Bet v1-like"/>
    <property type="match status" value="1"/>
</dbReference>
<dbReference type="Gene3D" id="3.30.530.20">
    <property type="match status" value="1"/>
</dbReference>
<evidence type="ECO:0000313" key="3">
    <source>
        <dbReference type="EMBL" id="SCG63932.1"/>
    </source>
</evidence>
<accession>A0A1C5J027</accession>
<dbReference type="CDD" id="cd08899">
    <property type="entry name" value="SRPBCC_CalC_Aha1-like_6"/>
    <property type="match status" value="1"/>
</dbReference>
<dbReference type="InterPro" id="IPR013538">
    <property type="entry name" value="ASHA1/2-like_C"/>
</dbReference>
<proteinExistence type="inferred from homology"/>
<protein>
    <submittedName>
        <fullName evidence="3">Uncharacterized conserved protein YndB, AHSA1/START domain</fullName>
    </submittedName>
</protein>
<dbReference type="Proteomes" id="UP000198210">
    <property type="component" value="Chromosome I"/>
</dbReference>
<gene>
    <name evidence="3" type="ORF">GA0074704_3988</name>
</gene>